<keyword evidence="2" id="KW-1185">Reference proteome</keyword>
<accession>A0AAW2F5U1</accession>
<dbReference type="EMBL" id="JADYXP020000014">
    <property type="protein sequence ID" value="KAL0110213.1"/>
    <property type="molecule type" value="Genomic_DNA"/>
</dbReference>
<evidence type="ECO:0000313" key="1">
    <source>
        <dbReference type="EMBL" id="KAL0110213.1"/>
    </source>
</evidence>
<dbReference type="AlphaFoldDB" id="A0AAW2F5U1"/>
<organism evidence="1 2">
    <name type="scientific">Cardiocondyla obscurior</name>
    <dbReference type="NCBI Taxonomy" id="286306"/>
    <lineage>
        <taxon>Eukaryota</taxon>
        <taxon>Metazoa</taxon>
        <taxon>Ecdysozoa</taxon>
        <taxon>Arthropoda</taxon>
        <taxon>Hexapoda</taxon>
        <taxon>Insecta</taxon>
        <taxon>Pterygota</taxon>
        <taxon>Neoptera</taxon>
        <taxon>Endopterygota</taxon>
        <taxon>Hymenoptera</taxon>
        <taxon>Apocrita</taxon>
        <taxon>Aculeata</taxon>
        <taxon>Formicoidea</taxon>
        <taxon>Formicidae</taxon>
        <taxon>Myrmicinae</taxon>
        <taxon>Cardiocondyla</taxon>
    </lineage>
</organism>
<dbReference type="Proteomes" id="UP001430953">
    <property type="component" value="Unassembled WGS sequence"/>
</dbReference>
<reference evidence="1 2" key="1">
    <citation type="submission" date="2023-03" db="EMBL/GenBank/DDBJ databases">
        <title>High recombination rates correlate with genetic variation in Cardiocondyla obscurior ants.</title>
        <authorList>
            <person name="Errbii M."/>
        </authorList>
    </citation>
    <scope>NUCLEOTIDE SEQUENCE [LARGE SCALE GENOMIC DNA]</scope>
    <source>
        <strain evidence="1">Alpha-2009</strain>
        <tissue evidence="1">Whole body</tissue>
    </source>
</reference>
<name>A0AAW2F5U1_9HYME</name>
<protein>
    <submittedName>
        <fullName evidence="1">Uncharacterized protein</fullName>
    </submittedName>
</protein>
<proteinExistence type="predicted"/>
<evidence type="ECO:0000313" key="2">
    <source>
        <dbReference type="Proteomes" id="UP001430953"/>
    </source>
</evidence>
<gene>
    <name evidence="1" type="ORF">PUN28_013689</name>
</gene>
<sequence>MCVTDTNVHRCSVSHPARESSRNHPVEPICVTFMYRHFGDVYMVSPCIFRIFRTVYHPRSLFYDRVATMHANASTRASIRTTGRKKIVNASPGTTVGERWWPSIVLRHPDPCPAVGSLRKVPRNNYEFQTFYENVADTTVSLCGILLIQTIIIARMKQHLQFINLINSKEKWLKIN</sequence>
<comment type="caution">
    <text evidence="1">The sequence shown here is derived from an EMBL/GenBank/DDBJ whole genome shotgun (WGS) entry which is preliminary data.</text>
</comment>